<accession>A0ABM9E2K0</accession>
<reference evidence="1 2" key="1">
    <citation type="submission" date="2022-03" db="EMBL/GenBank/DDBJ databases">
        <authorList>
            <person name="Brunel B."/>
        </authorList>
    </citation>
    <scope>NUCLEOTIDE SEQUENCE [LARGE SCALE GENOMIC DNA]</scope>
    <source>
        <strain evidence="1">STM5069sample</strain>
    </source>
</reference>
<dbReference type="SUPFAM" id="SSF55729">
    <property type="entry name" value="Acyl-CoA N-acyltransferases (Nat)"/>
    <property type="match status" value="1"/>
</dbReference>
<dbReference type="EMBL" id="CAKXZT010000132">
    <property type="protein sequence ID" value="CAH2403312.1"/>
    <property type="molecule type" value="Genomic_DNA"/>
</dbReference>
<proteinExistence type="predicted"/>
<dbReference type="Proteomes" id="UP001153050">
    <property type="component" value="Unassembled WGS sequence"/>
</dbReference>
<evidence type="ECO:0000313" key="2">
    <source>
        <dbReference type="Proteomes" id="UP001153050"/>
    </source>
</evidence>
<comment type="caution">
    <text evidence="1">The sequence shown here is derived from an EMBL/GenBank/DDBJ whole genome shotgun (WGS) entry which is preliminary data.</text>
</comment>
<organism evidence="1 2">
    <name type="scientific">Mesorhizobium escarrei</name>
    <dbReference type="NCBI Taxonomy" id="666018"/>
    <lineage>
        <taxon>Bacteria</taxon>
        <taxon>Pseudomonadati</taxon>
        <taxon>Pseudomonadota</taxon>
        <taxon>Alphaproteobacteria</taxon>
        <taxon>Hyphomicrobiales</taxon>
        <taxon>Phyllobacteriaceae</taxon>
        <taxon>Mesorhizobium</taxon>
    </lineage>
</organism>
<protein>
    <submittedName>
        <fullName evidence="1">Acyl-CoA N-acyltransferase</fullName>
    </submittedName>
</protein>
<sequence length="300" mass="33235">MAVLGALPPGVRCRPIREADREGVVDCLCRGFPERDRSYWIQALSRLSQRPPVAEFPQYGLALEKADRIVGVVLTLYTSYPGQQGDEVRCNLSSWSVDAEFRPYGAKLVTTILKRRDVTYTNISPAPATLKANWALGFRPFTTGLFAFLPAFSPGISHSSALRSCRVLEARSDLAEMAMLSDGERYILSEHAALGCLSLICICNGAAFPFVLMPRRIWRGLIPCYQVIYCRSLADLSRCAGAMGRFLLRSGILLCVVDAKESIAGLFGWYRHNRGLKYFKGPRPPSLGDLTFTELVIFGP</sequence>
<gene>
    <name evidence="1" type="ORF">MES5069_370001</name>
</gene>
<dbReference type="RefSeq" id="WP_254019445.1">
    <property type="nucleotide sequence ID" value="NZ_CAKXZT010000132.1"/>
</dbReference>
<name>A0ABM9E2K0_9HYPH</name>
<evidence type="ECO:0000313" key="1">
    <source>
        <dbReference type="EMBL" id="CAH2403312.1"/>
    </source>
</evidence>
<keyword evidence="2" id="KW-1185">Reference proteome</keyword>
<dbReference type="InterPro" id="IPR016181">
    <property type="entry name" value="Acyl_CoA_acyltransferase"/>
</dbReference>